<keyword evidence="2" id="KW-1185">Reference proteome</keyword>
<gene>
    <name evidence="1" type="ORF">Pyn_23116</name>
</gene>
<dbReference type="AlphaFoldDB" id="A0A314YAG6"/>
<organism evidence="1 2">
    <name type="scientific">Prunus yedoensis var. nudiflora</name>
    <dbReference type="NCBI Taxonomy" id="2094558"/>
    <lineage>
        <taxon>Eukaryota</taxon>
        <taxon>Viridiplantae</taxon>
        <taxon>Streptophyta</taxon>
        <taxon>Embryophyta</taxon>
        <taxon>Tracheophyta</taxon>
        <taxon>Spermatophyta</taxon>
        <taxon>Magnoliopsida</taxon>
        <taxon>eudicotyledons</taxon>
        <taxon>Gunneridae</taxon>
        <taxon>Pentapetalae</taxon>
        <taxon>rosids</taxon>
        <taxon>fabids</taxon>
        <taxon>Rosales</taxon>
        <taxon>Rosaceae</taxon>
        <taxon>Amygdaloideae</taxon>
        <taxon>Amygdaleae</taxon>
        <taxon>Prunus</taxon>
    </lineage>
</organism>
<dbReference type="OrthoDB" id="1175054at2759"/>
<dbReference type="Proteomes" id="UP000250321">
    <property type="component" value="Unassembled WGS sequence"/>
</dbReference>
<accession>A0A314YAG6</accession>
<name>A0A314YAG6_PRUYE</name>
<dbReference type="EMBL" id="PJQY01001597">
    <property type="protein sequence ID" value="PQQ01138.1"/>
    <property type="molecule type" value="Genomic_DNA"/>
</dbReference>
<reference evidence="1 2" key="1">
    <citation type="submission" date="2018-02" db="EMBL/GenBank/DDBJ databases">
        <title>Draft genome of wild Prunus yedoensis var. nudiflora.</title>
        <authorList>
            <person name="Baek S."/>
            <person name="Kim J.-H."/>
            <person name="Choi K."/>
            <person name="Kim G.-B."/>
            <person name="Cho A."/>
            <person name="Jang H."/>
            <person name="Shin C.-H."/>
            <person name="Yu H.-J."/>
            <person name="Mun J.-H."/>
        </authorList>
    </citation>
    <scope>NUCLEOTIDE SEQUENCE [LARGE SCALE GENOMIC DNA]</scope>
    <source>
        <strain evidence="2">cv. Jeju island</strain>
        <tissue evidence="1">Leaf</tissue>
    </source>
</reference>
<sequence>MFEAGSPPSAFCPYTNYVPKGAKVGPGCMIVCRCCGEEGDHHGDYDWVGRAISRWCLMQEHLRSSLRLVRDK</sequence>
<protein>
    <submittedName>
        <fullName evidence="1">Uncharacterized protein</fullName>
    </submittedName>
</protein>
<evidence type="ECO:0000313" key="2">
    <source>
        <dbReference type="Proteomes" id="UP000250321"/>
    </source>
</evidence>
<comment type="caution">
    <text evidence="1">The sequence shown here is derived from an EMBL/GenBank/DDBJ whole genome shotgun (WGS) entry which is preliminary data.</text>
</comment>
<evidence type="ECO:0000313" key="1">
    <source>
        <dbReference type="EMBL" id="PQQ01138.1"/>
    </source>
</evidence>
<proteinExistence type="predicted"/>